<dbReference type="GO" id="GO:0032259">
    <property type="term" value="P:methylation"/>
    <property type="evidence" value="ECO:0007669"/>
    <property type="project" value="UniProtKB-KW"/>
</dbReference>
<keyword evidence="9 18" id="KW-0812">Transmembrane</keyword>
<dbReference type="Pfam" id="PF06750">
    <property type="entry name" value="A24_N_bact"/>
    <property type="match status" value="1"/>
</dbReference>
<dbReference type="InterPro" id="IPR014032">
    <property type="entry name" value="Peptidase_A24A_bac"/>
</dbReference>
<dbReference type="HOGENOM" id="CLU_057101_0_0_4"/>
<dbReference type="PRINTS" id="PR00864">
    <property type="entry name" value="PREPILNPTASE"/>
</dbReference>
<dbReference type="eggNOG" id="COG1989">
    <property type="taxonomic scope" value="Bacteria"/>
</dbReference>
<dbReference type="Gene3D" id="1.20.120.1220">
    <property type="match status" value="1"/>
</dbReference>
<evidence type="ECO:0000256" key="12">
    <source>
        <dbReference type="ARBA" id="ARBA00023136"/>
    </source>
</evidence>
<dbReference type="Proteomes" id="UP000011021">
    <property type="component" value="Unassembled WGS sequence"/>
</dbReference>
<evidence type="ECO:0000256" key="9">
    <source>
        <dbReference type="ARBA" id="ARBA00022692"/>
    </source>
</evidence>
<dbReference type="PANTHER" id="PTHR30487:SF0">
    <property type="entry name" value="PREPILIN LEADER PEPTIDASE_N-METHYLTRANSFERASE-RELATED"/>
    <property type="match status" value="1"/>
</dbReference>
<feature type="domain" description="Prepilin peptidase A24 N-terminal" evidence="21">
    <location>
        <begin position="20"/>
        <end position="134"/>
    </location>
</feature>
<dbReference type="InterPro" id="IPR050882">
    <property type="entry name" value="Prepilin_peptidase/N-MTase"/>
</dbReference>
<feature type="transmembrane region" description="Helical" evidence="19">
    <location>
        <begin position="193"/>
        <end position="210"/>
    </location>
</feature>
<dbReference type="STRING" id="887898.HMPREF0551_1788"/>
<comment type="similarity">
    <text evidence="2 17">Belongs to the peptidase A24 family.</text>
</comment>
<keyword evidence="3" id="KW-1003">Cell membrane</keyword>
<comment type="caution">
    <text evidence="22">The sequence shown here is derived from an EMBL/GenBank/DDBJ whole genome shotgun (WGS) entry which is preliminary data.</text>
</comment>
<dbReference type="GO" id="GO:0005886">
    <property type="term" value="C:plasma membrane"/>
    <property type="evidence" value="ECO:0007669"/>
    <property type="project" value="UniProtKB-SubCell"/>
</dbReference>
<evidence type="ECO:0000256" key="18">
    <source>
        <dbReference type="RuleBase" id="RU003794"/>
    </source>
</evidence>
<evidence type="ECO:0000256" key="2">
    <source>
        <dbReference type="ARBA" id="ARBA00005801"/>
    </source>
</evidence>
<organism evidence="22 23">
    <name type="scientific">Lautropia mirabilis ATCC 51599</name>
    <dbReference type="NCBI Taxonomy" id="887898"/>
    <lineage>
        <taxon>Bacteria</taxon>
        <taxon>Pseudomonadati</taxon>
        <taxon>Pseudomonadota</taxon>
        <taxon>Betaproteobacteria</taxon>
        <taxon>Burkholderiales</taxon>
        <taxon>Burkholderiaceae</taxon>
        <taxon>Lautropia</taxon>
    </lineage>
</organism>
<feature type="transmembrane region" description="Helical" evidence="19">
    <location>
        <begin position="230"/>
        <end position="260"/>
    </location>
</feature>
<keyword evidence="4" id="KW-0997">Cell inner membrane</keyword>
<dbReference type="FunFam" id="1.20.120.1220:FF:000001">
    <property type="entry name" value="Type 4 prepilin-like proteins leader peptide-processing enzyme"/>
    <property type="match status" value="1"/>
</dbReference>
<dbReference type="EMBL" id="AEQP01000017">
    <property type="protein sequence ID" value="EFV94532.1"/>
    <property type="molecule type" value="Genomic_DNA"/>
</dbReference>
<feature type="transmembrane region" description="Helical" evidence="19">
    <location>
        <begin position="6"/>
        <end position="33"/>
    </location>
</feature>
<keyword evidence="8" id="KW-0949">S-adenosyl-L-methionine</keyword>
<evidence type="ECO:0000256" key="7">
    <source>
        <dbReference type="ARBA" id="ARBA00022679"/>
    </source>
</evidence>
<evidence type="ECO:0000313" key="23">
    <source>
        <dbReference type="Proteomes" id="UP000011021"/>
    </source>
</evidence>
<dbReference type="MEROPS" id="A24.001"/>
<dbReference type="InterPro" id="IPR010627">
    <property type="entry name" value="Prepilin_pept_A24_N"/>
</dbReference>
<evidence type="ECO:0000256" key="19">
    <source>
        <dbReference type="SAM" id="Phobius"/>
    </source>
</evidence>
<evidence type="ECO:0000256" key="13">
    <source>
        <dbReference type="ARBA" id="ARBA00023268"/>
    </source>
</evidence>
<evidence type="ECO:0000256" key="17">
    <source>
        <dbReference type="RuleBase" id="RU003793"/>
    </source>
</evidence>
<dbReference type="PANTHER" id="PTHR30487">
    <property type="entry name" value="TYPE 4 PREPILIN-LIKE PROTEINS LEADER PEPTIDE-PROCESSING ENZYME"/>
    <property type="match status" value="1"/>
</dbReference>
<dbReference type="InterPro" id="IPR000045">
    <property type="entry name" value="Prepilin_IV_endopep_pep"/>
</dbReference>
<keyword evidence="11 19" id="KW-1133">Transmembrane helix</keyword>
<dbReference type="EC" id="2.1.1.-" evidence="18"/>
<keyword evidence="6 18" id="KW-0645">Protease</keyword>
<evidence type="ECO:0000256" key="5">
    <source>
        <dbReference type="ARBA" id="ARBA00022603"/>
    </source>
</evidence>
<keyword evidence="12 19" id="KW-0472">Membrane</keyword>
<protein>
    <recommendedName>
        <fullName evidence="16 18">Prepilin leader peptidase/N-methyltransferase</fullName>
        <ecNumber evidence="18">2.1.1.-</ecNumber>
        <ecNumber evidence="15 18">3.4.23.43</ecNumber>
    </recommendedName>
</protein>
<evidence type="ECO:0000259" key="21">
    <source>
        <dbReference type="Pfam" id="PF06750"/>
    </source>
</evidence>
<keyword evidence="5 18" id="KW-0489">Methyltransferase</keyword>
<dbReference type="EC" id="3.4.23.43" evidence="15 18"/>
<keyword evidence="13 18" id="KW-0511">Multifunctional enzyme</keyword>
<dbReference type="Pfam" id="PF01478">
    <property type="entry name" value="Peptidase_A24"/>
    <property type="match status" value="1"/>
</dbReference>
<gene>
    <name evidence="22" type="ORF">HMPREF0551_1788</name>
</gene>
<feature type="transmembrane region" description="Helical" evidence="19">
    <location>
        <begin position="132"/>
        <end position="157"/>
    </location>
</feature>
<name>E7RYM4_9BURK</name>
<evidence type="ECO:0000313" key="22">
    <source>
        <dbReference type="EMBL" id="EFV94532.1"/>
    </source>
</evidence>
<dbReference type="RefSeq" id="WP_005674126.1">
    <property type="nucleotide sequence ID" value="NZ_CP146288.1"/>
</dbReference>
<dbReference type="GO" id="GO:0006465">
    <property type="term" value="P:signal peptide processing"/>
    <property type="evidence" value="ECO:0007669"/>
    <property type="project" value="TreeGrafter"/>
</dbReference>
<sequence length="305" mass="32746">MGIEDIYWITPEFSVIVAGVVGLLVGSFLNVVIHRLPLMMQAQWEAELEEALAQQNPAAAEAAPPVEKKAPFNLLVPRSRCPHCGHQITALENIPVLSWLFLRGACRECRKPIPVRYPLVELLTGVLAAASVWHLGFGVTGIAAAIFCCVLVALTFIDYDTQLLPDSLTLPLLWGGLLLNLTSHGMAPLPDAVIGAMTGYLSLWSVYWLFKLLTGKEGMGYGDFKLLAALGAWFGWQALPAIILMSSVIGAVVGISLIFFKGHGRSQPIPFGPYLAGAGLAMLFLGGQVMTWMGVGVQPSVIIGP</sequence>
<evidence type="ECO:0000256" key="16">
    <source>
        <dbReference type="ARBA" id="ARBA00071870"/>
    </source>
</evidence>
<evidence type="ECO:0000256" key="8">
    <source>
        <dbReference type="ARBA" id="ARBA00022691"/>
    </source>
</evidence>
<evidence type="ECO:0000256" key="1">
    <source>
        <dbReference type="ARBA" id="ARBA00004429"/>
    </source>
</evidence>
<evidence type="ECO:0000256" key="14">
    <source>
        <dbReference type="ARBA" id="ARBA00050401"/>
    </source>
</evidence>
<evidence type="ECO:0000256" key="6">
    <source>
        <dbReference type="ARBA" id="ARBA00022670"/>
    </source>
</evidence>
<proteinExistence type="inferred from homology"/>
<accession>E7RYM4</accession>
<evidence type="ECO:0000256" key="4">
    <source>
        <dbReference type="ARBA" id="ARBA00022519"/>
    </source>
</evidence>
<comment type="subcellular location">
    <subcellularLocation>
        <location evidence="1">Cell inner membrane</location>
        <topology evidence="1">Multi-pass membrane protein</topology>
    </subcellularLocation>
    <subcellularLocation>
        <location evidence="18">Cell membrane</location>
        <topology evidence="18">Multi-pass membrane protein</topology>
    </subcellularLocation>
</comment>
<reference evidence="22 23" key="1">
    <citation type="submission" date="2010-12" db="EMBL/GenBank/DDBJ databases">
        <authorList>
            <person name="Muzny D."/>
            <person name="Qin X."/>
            <person name="Deng J."/>
            <person name="Jiang H."/>
            <person name="Liu Y."/>
            <person name="Qu J."/>
            <person name="Song X.-Z."/>
            <person name="Zhang L."/>
            <person name="Thornton R."/>
            <person name="Coyle M."/>
            <person name="Francisco L."/>
            <person name="Jackson L."/>
            <person name="Javaid M."/>
            <person name="Korchina V."/>
            <person name="Kovar C."/>
            <person name="Mata R."/>
            <person name="Mathew T."/>
            <person name="Ngo R."/>
            <person name="Nguyen L."/>
            <person name="Nguyen N."/>
            <person name="Okwuonu G."/>
            <person name="Ongeri F."/>
            <person name="Pham C."/>
            <person name="Simmons D."/>
            <person name="Wilczek-Boney K."/>
            <person name="Hale W."/>
            <person name="Jakkamsetti A."/>
            <person name="Pham P."/>
            <person name="Ruth R."/>
            <person name="San Lucas F."/>
            <person name="Warren J."/>
            <person name="Zhang J."/>
            <person name="Zhao Z."/>
            <person name="Zhou C."/>
            <person name="Zhu D."/>
            <person name="Lee S."/>
            <person name="Bess C."/>
            <person name="Blankenburg K."/>
            <person name="Forbes L."/>
            <person name="Fu Q."/>
            <person name="Gubbala S."/>
            <person name="Hirani K."/>
            <person name="Jayaseelan J.C."/>
            <person name="Lara F."/>
            <person name="Munidasa M."/>
            <person name="Palculict T."/>
            <person name="Patil S."/>
            <person name="Pu L.-L."/>
            <person name="Saada N."/>
            <person name="Tang L."/>
            <person name="Weissenberger G."/>
            <person name="Zhu Y."/>
            <person name="Hemphill L."/>
            <person name="Shang Y."/>
            <person name="Youmans B."/>
            <person name="Ayvaz T."/>
            <person name="Ross M."/>
            <person name="Santibanez J."/>
            <person name="Aqrawi P."/>
            <person name="Gross S."/>
            <person name="Joshi V."/>
            <person name="Fowler G."/>
            <person name="Nazareth L."/>
            <person name="Reid J."/>
            <person name="Worley K."/>
            <person name="Petrosino J."/>
            <person name="Highlander S."/>
            <person name="Gibbs R."/>
        </authorList>
    </citation>
    <scope>NUCLEOTIDE SEQUENCE [LARGE SCALE GENOMIC DNA]</scope>
    <source>
        <strain evidence="22 23">ATCC 51599</strain>
    </source>
</reference>
<keyword evidence="10 18" id="KW-0378">Hydrolase</keyword>
<comment type="catalytic activity">
    <reaction evidence="14 18">
        <text>Typically cleaves a -Gly-|-Phe- bond to release an N-terminal, basic peptide of 5-8 residues from type IV prepilin, and then N-methylates the new N-terminal amino group, the methyl donor being S-adenosyl-L-methionine.</text>
        <dbReference type="EC" id="3.4.23.43"/>
    </reaction>
</comment>
<evidence type="ECO:0000256" key="15">
    <source>
        <dbReference type="ARBA" id="ARBA00067082"/>
    </source>
</evidence>
<evidence type="ECO:0000256" key="10">
    <source>
        <dbReference type="ARBA" id="ARBA00022801"/>
    </source>
</evidence>
<dbReference type="GO" id="GO:0008168">
    <property type="term" value="F:methyltransferase activity"/>
    <property type="evidence" value="ECO:0007669"/>
    <property type="project" value="UniProtKB-KW"/>
</dbReference>
<dbReference type="GO" id="GO:0004190">
    <property type="term" value="F:aspartic-type endopeptidase activity"/>
    <property type="evidence" value="ECO:0007669"/>
    <property type="project" value="UniProtKB-EC"/>
</dbReference>
<feature type="transmembrane region" description="Helical" evidence="19">
    <location>
        <begin position="272"/>
        <end position="295"/>
    </location>
</feature>
<dbReference type="AlphaFoldDB" id="E7RYM4"/>
<evidence type="ECO:0000256" key="11">
    <source>
        <dbReference type="ARBA" id="ARBA00022989"/>
    </source>
</evidence>
<keyword evidence="7 18" id="KW-0808">Transferase</keyword>
<comment type="function">
    <text evidence="18">Plays an essential role in type IV pili and type II pseudopili formation by proteolytically removing the leader sequence from substrate proteins and subsequently monomethylating the alpha-amino group of the newly exposed N-terminal phenylalanine.</text>
</comment>
<evidence type="ECO:0000256" key="3">
    <source>
        <dbReference type="ARBA" id="ARBA00022475"/>
    </source>
</evidence>
<evidence type="ECO:0000259" key="20">
    <source>
        <dbReference type="Pfam" id="PF01478"/>
    </source>
</evidence>
<keyword evidence="23" id="KW-1185">Reference proteome</keyword>
<feature type="domain" description="Prepilin type IV endopeptidase peptidase" evidence="20">
    <location>
        <begin position="146"/>
        <end position="255"/>
    </location>
</feature>